<dbReference type="InterPro" id="IPR004090">
    <property type="entry name" value="Chemotax_Me-accpt_rcpt"/>
</dbReference>
<keyword evidence="3 5" id="KW-0807">Transducer</keyword>
<name>A0A2V2BE01_9GAMM</name>
<dbReference type="OrthoDB" id="6167817at2"/>
<protein>
    <submittedName>
        <fullName evidence="11">Methyl-accepting chemotaxis protein-2 (Aspartate sensor receptor)</fullName>
    </submittedName>
</protein>
<dbReference type="PRINTS" id="PR00260">
    <property type="entry name" value="CHEMTRNSDUCR"/>
</dbReference>
<dbReference type="Pfam" id="PF00672">
    <property type="entry name" value="HAMP"/>
    <property type="match status" value="1"/>
</dbReference>
<reference evidence="11 12" key="1">
    <citation type="submission" date="2018-05" db="EMBL/GenBank/DDBJ databases">
        <title>Genomic Encyclopedia of Type Strains, Phase IV (KMG-V): Genome sequencing to study the core and pangenomes of soil and plant-associated prokaryotes.</title>
        <authorList>
            <person name="Whitman W."/>
        </authorList>
    </citation>
    <scope>NUCLEOTIDE SEQUENCE [LARGE SCALE GENOMIC DNA]</scope>
    <source>
        <strain evidence="11 12">PNA 200-10</strain>
    </source>
</reference>
<evidence type="ECO:0000259" key="9">
    <source>
        <dbReference type="PROSITE" id="PS50885"/>
    </source>
</evidence>
<comment type="caution">
    <text evidence="11">The sequence shown here is derived from an EMBL/GenBank/DDBJ whole genome shotgun (WGS) entry which is preliminary data.</text>
</comment>
<feature type="domain" description="HAMP" evidence="9">
    <location>
        <begin position="304"/>
        <end position="356"/>
    </location>
</feature>
<evidence type="ECO:0000256" key="4">
    <source>
        <dbReference type="ARBA" id="ARBA00029447"/>
    </source>
</evidence>
<comment type="subcellular location">
    <subcellularLocation>
        <location evidence="1">Membrane</location>
    </subcellularLocation>
</comment>
<keyword evidence="11" id="KW-0675">Receptor</keyword>
<evidence type="ECO:0000256" key="5">
    <source>
        <dbReference type="PROSITE-ProRule" id="PRU00284"/>
    </source>
</evidence>
<keyword evidence="2" id="KW-0145">Chemotaxis</keyword>
<evidence type="ECO:0000256" key="7">
    <source>
        <dbReference type="SAM" id="MobiDB-lite"/>
    </source>
</evidence>
<dbReference type="InterPro" id="IPR004089">
    <property type="entry name" value="MCPsignal_dom"/>
</dbReference>
<keyword evidence="6" id="KW-0175">Coiled coil</keyword>
<dbReference type="STRING" id="574096.HA38_03090"/>
<gene>
    <name evidence="11" type="ORF">C7431_10728</name>
</gene>
<dbReference type="PANTHER" id="PTHR43531">
    <property type="entry name" value="PROTEIN ICFG"/>
    <property type="match status" value="1"/>
</dbReference>
<evidence type="ECO:0000313" key="11">
    <source>
        <dbReference type="EMBL" id="PWK95628.1"/>
    </source>
</evidence>
<dbReference type="SMART" id="SM01358">
    <property type="entry name" value="HBM"/>
    <property type="match status" value="1"/>
</dbReference>
<feature type="region of interest" description="Disordered" evidence="7">
    <location>
        <begin position="613"/>
        <end position="642"/>
    </location>
</feature>
<evidence type="ECO:0000256" key="3">
    <source>
        <dbReference type="ARBA" id="ARBA00023224"/>
    </source>
</evidence>
<evidence type="ECO:0000256" key="1">
    <source>
        <dbReference type="ARBA" id="ARBA00004370"/>
    </source>
</evidence>
<dbReference type="PROSITE" id="PS51753">
    <property type="entry name" value="HBM"/>
    <property type="match status" value="1"/>
</dbReference>
<dbReference type="AlphaFoldDB" id="A0A2V2BE01"/>
<dbReference type="PROSITE" id="PS50885">
    <property type="entry name" value="HAMP"/>
    <property type="match status" value="1"/>
</dbReference>
<accession>A0A2V2BE01</accession>
<dbReference type="PANTHER" id="PTHR43531:SF5">
    <property type="entry name" value="METHYL-ACCEPTING CHEMOTAXIS PROTEIN III"/>
    <property type="match status" value="1"/>
</dbReference>
<dbReference type="InterPro" id="IPR051310">
    <property type="entry name" value="MCP_chemotaxis"/>
</dbReference>
<dbReference type="Proteomes" id="UP000245981">
    <property type="component" value="Unassembled WGS sequence"/>
</dbReference>
<dbReference type="GO" id="GO:0005886">
    <property type="term" value="C:plasma membrane"/>
    <property type="evidence" value="ECO:0007669"/>
    <property type="project" value="TreeGrafter"/>
</dbReference>
<evidence type="ECO:0000259" key="10">
    <source>
        <dbReference type="PROSITE" id="PS51753"/>
    </source>
</evidence>
<proteinExistence type="inferred from homology"/>
<dbReference type="CDD" id="cd11386">
    <property type="entry name" value="MCP_signal"/>
    <property type="match status" value="1"/>
</dbReference>
<dbReference type="SMART" id="SM00283">
    <property type="entry name" value="MA"/>
    <property type="match status" value="1"/>
</dbReference>
<organism evidence="11 12">
    <name type="scientific">Pantoea allii</name>
    <dbReference type="NCBI Taxonomy" id="574096"/>
    <lineage>
        <taxon>Bacteria</taxon>
        <taxon>Pseudomonadati</taxon>
        <taxon>Pseudomonadota</taxon>
        <taxon>Gammaproteobacteria</taxon>
        <taxon>Enterobacterales</taxon>
        <taxon>Erwiniaceae</taxon>
        <taxon>Pantoea</taxon>
    </lineage>
</organism>
<comment type="similarity">
    <text evidence="4">Belongs to the methyl-accepting chemotaxis (MCP) protein family.</text>
</comment>
<dbReference type="PROSITE" id="PS50111">
    <property type="entry name" value="CHEMOTAXIS_TRANSDUC_2"/>
    <property type="match status" value="1"/>
</dbReference>
<evidence type="ECO:0000259" key="8">
    <source>
        <dbReference type="PROSITE" id="PS50111"/>
    </source>
</evidence>
<evidence type="ECO:0000313" key="12">
    <source>
        <dbReference type="Proteomes" id="UP000245981"/>
    </source>
</evidence>
<dbReference type="FunFam" id="1.10.287.950:FF:000001">
    <property type="entry name" value="Methyl-accepting chemotaxis sensory transducer"/>
    <property type="match status" value="1"/>
</dbReference>
<sequence>MSITRTFSDMKMGKKLGLSFCVLIVATLAIALLAFKGFQSIKENAAKQDITVDMVNALSKARTNRLLYQYTKNDQYAQVNASALNQLSTHFDKLKKFDWNTEGKEQLSVLGTAIQNYQTLRQAFYSASKSSSAAATLIQDNDLLSLGQSLDGLNLSAQPEAMLQVLRLASLLKEIAGDVERFIDKPSESSKTEIYGNITSVEQIRAQLLALSVPEIQAVLNTQKTDLAKLKQGFVDYIAAMGKESTASTELSATAEKLNGYVAGLFNYQASESADALRSAESQIAIVAAICVLLSLLVAWRITVSITVPLKKTLSVAQRISEGDLTATLSTTRRDELGQLMQAVSVMNESLQNIITNVRDGVNSVARASSEIAAGNMDLSSRTEQQSAAVVQTAASMEELTSTVKQNAENAHHASQLATEASVNAGRGGDIIRNVVTTMQGITTSSGKIGEIISVINGISFQTNILALNAAVEAARAGEQGRGFAVVAGEVRNLAQRSSVAAKEIETLIRDSLNRVNEGSTLVDQAGSTMDEIVLSVTQVKDIMSEIAAASDEQNRGISQIAQAMTEMDTTTQQNAALVEESSAAASSLESQAEELEKTVAVFRVPANRSGMAISHSAPKSAPKTLISPRQPSTAEGNWETF</sequence>
<feature type="coiled-coil region" evidence="6">
    <location>
        <begin position="561"/>
        <end position="599"/>
    </location>
</feature>
<dbReference type="RefSeq" id="WP_109717782.1">
    <property type="nucleotide sequence ID" value="NZ_QGHF01000007.1"/>
</dbReference>
<dbReference type="SMART" id="SM00304">
    <property type="entry name" value="HAMP"/>
    <property type="match status" value="1"/>
</dbReference>
<dbReference type="GO" id="GO:0006935">
    <property type="term" value="P:chemotaxis"/>
    <property type="evidence" value="ECO:0007669"/>
    <property type="project" value="UniProtKB-KW"/>
</dbReference>
<dbReference type="EMBL" id="QGHF01000007">
    <property type="protein sequence ID" value="PWK95628.1"/>
    <property type="molecule type" value="Genomic_DNA"/>
</dbReference>
<dbReference type="Gene3D" id="1.10.287.950">
    <property type="entry name" value="Methyl-accepting chemotaxis protein"/>
    <property type="match status" value="1"/>
</dbReference>
<dbReference type="InterPro" id="IPR003660">
    <property type="entry name" value="HAMP_dom"/>
</dbReference>
<evidence type="ECO:0000256" key="2">
    <source>
        <dbReference type="ARBA" id="ARBA00022500"/>
    </source>
</evidence>
<dbReference type="Pfam" id="PF00015">
    <property type="entry name" value="MCPsignal"/>
    <property type="match status" value="1"/>
</dbReference>
<feature type="domain" description="Methyl-accepting transducer" evidence="8">
    <location>
        <begin position="361"/>
        <end position="590"/>
    </location>
</feature>
<dbReference type="InterPro" id="IPR032255">
    <property type="entry name" value="HBM"/>
</dbReference>
<feature type="domain" description="HBM" evidence="10">
    <location>
        <begin position="43"/>
        <end position="277"/>
    </location>
</feature>
<dbReference type="GO" id="GO:0004888">
    <property type="term" value="F:transmembrane signaling receptor activity"/>
    <property type="evidence" value="ECO:0007669"/>
    <property type="project" value="InterPro"/>
</dbReference>
<feature type="compositionally biased region" description="Polar residues" evidence="7">
    <location>
        <begin position="628"/>
        <end position="642"/>
    </location>
</feature>
<dbReference type="CDD" id="cd06225">
    <property type="entry name" value="HAMP"/>
    <property type="match status" value="1"/>
</dbReference>
<dbReference type="SUPFAM" id="SSF58104">
    <property type="entry name" value="Methyl-accepting chemotaxis protein (MCP) signaling domain"/>
    <property type="match status" value="1"/>
</dbReference>
<evidence type="ECO:0000256" key="6">
    <source>
        <dbReference type="SAM" id="Coils"/>
    </source>
</evidence>
<dbReference type="GO" id="GO:0007165">
    <property type="term" value="P:signal transduction"/>
    <property type="evidence" value="ECO:0007669"/>
    <property type="project" value="UniProtKB-KW"/>
</dbReference>